<keyword evidence="1" id="KW-0732">Signal</keyword>
<feature type="chain" id="PRO_5021836036" evidence="1">
    <location>
        <begin position="19"/>
        <end position="170"/>
    </location>
</feature>
<comment type="caution">
    <text evidence="2">The sequence shown here is derived from an EMBL/GenBank/DDBJ whole genome shotgun (WGS) entry which is preliminary data.</text>
</comment>
<sequence>MSVTLALLLAAPLCNATAAVAPITFEDMVDSAQLVVIAKVDSMWERIDTRLLADSTLKAFPYTHVAAEILTVYYKDTSLLPHTNLLHLVYGGGLGLHINPSVSFEEGEVFLAAITPFVEFQSGNETVYRVVTRRWKYTIENDSLEIHYADPLPIEQVIGTLSSRFTQVQP</sequence>
<evidence type="ECO:0000256" key="1">
    <source>
        <dbReference type="SAM" id="SignalP"/>
    </source>
</evidence>
<gene>
    <name evidence="2" type="ORF">CEE36_10210</name>
</gene>
<dbReference type="EMBL" id="NJBO01000023">
    <property type="protein sequence ID" value="TKJ39662.1"/>
    <property type="molecule type" value="Genomic_DNA"/>
</dbReference>
<evidence type="ECO:0000313" key="2">
    <source>
        <dbReference type="EMBL" id="TKJ39662.1"/>
    </source>
</evidence>
<proteinExistence type="predicted"/>
<evidence type="ECO:0000313" key="3">
    <source>
        <dbReference type="Proteomes" id="UP000317778"/>
    </source>
</evidence>
<reference evidence="2 3" key="1">
    <citation type="submission" date="2017-06" db="EMBL/GenBank/DDBJ databases">
        <title>Novel microbial phyla capable of carbon fixation and sulfur reduction in deep-sea sediments.</title>
        <authorList>
            <person name="Huang J."/>
            <person name="Baker B."/>
            <person name="Wang Y."/>
        </authorList>
    </citation>
    <scope>NUCLEOTIDE SEQUENCE [LARGE SCALE GENOMIC DNA]</scope>
    <source>
        <strain evidence="2">B3_TA06</strain>
    </source>
</reference>
<feature type="signal peptide" evidence="1">
    <location>
        <begin position="1"/>
        <end position="18"/>
    </location>
</feature>
<organism evidence="2 3">
    <name type="scientific">candidate division TA06 bacterium B3_TA06</name>
    <dbReference type="NCBI Taxonomy" id="2012487"/>
    <lineage>
        <taxon>Bacteria</taxon>
        <taxon>Bacteria division TA06</taxon>
    </lineage>
</organism>
<dbReference type="AlphaFoldDB" id="A0A532UXN3"/>
<accession>A0A532UXN3</accession>
<dbReference type="Proteomes" id="UP000317778">
    <property type="component" value="Unassembled WGS sequence"/>
</dbReference>
<name>A0A532UXN3_UNCT6</name>
<protein>
    <submittedName>
        <fullName evidence="2">Uncharacterized protein</fullName>
    </submittedName>
</protein>